<evidence type="ECO:0000313" key="9">
    <source>
        <dbReference type="Proteomes" id="UP000887013"/>
    </source>
</evidence>
<keyword evidence="3 8" id="KW-0645">Protease</keyword>
<organism evidence="8 9">
    <name type="scientific">Nephila pilipes</name>
    <name type="common">Giant wood spider</name>
    <name type="synonym">Nephila maculata</name>
    <dbReference type="NCBI Taxonomy" id="299642"/>
    <lineage>
        <taxon>Eukaryota</taxon>
        <taxon>Metazoa</taxon>
        <taxon>Ecdysozoa</taxon>
        <taxon>Arthropoda</taxon>
        <taxon>Chelicerata</taxon>
        <taxon>Arachnida</taxon>
        <taxon>Araneae</taxon>
        <taxon>Araneomorphae</taxon>
        <taxon>Entelegynae</taxon>
        <taxon>Araneoidea</taxon>
        <taxon>Nephilidae</taxon>
        <taxon>Nephila</taxon>
    </lineage>
</organism>
<name>A0A8X6U4W6_NEPPI</name>
<sequence>MELPRMDPLRCRSVRIGSYKVFPPLDKNSVLVDFTPKTISFLAPIVDKSEELERIVITCQDIYRVLWSYYTPVIFIQPTREFAFQIRTTLCIKPDNRCDFDPSGLDLRCLFITFLIESMTEQQNNFLQQFYFSCSPGGGLNKETCNKLLLRTAPVMTAEFARLCLTEENSAVLMGEIAPTGAVIQKEIDECEIMKVKEYKILFPYETTIAGTIELSNEDIMCLNVPKCLNDNILNFYLQCTFNEILTPSQRERTYLFNSYFFTSLIRPQTSTGNIKQNRHNLVKRWTRKVDIFSHDFIIWPVNYGNKHWCIVVACYPNKVPDISVPNESEMEPNDSVTTLVQDGNRIIKKRKRSIDGPEKELNVPVTTVVQDGNETIKKQWSIDMQEASCIQNGCKRESIDLATIVVQDRSKTVENQCNSREGNSSFQTDHKIEGNTSSITNSIGTGRKEIPCICVFDSIKRAERGQKTAELLRDYLEVEYKQRKGVDKAFETMKLVTVNCPQQSNVYDCGVYVLTHLQFFFQKPVDDFSDPNLNLAKWFSEGCISFKRQEILRKIFDKTVNFDLTAAAFP</sequence>
<dbReference type="AlphaFoldDB" id="A0A8X6U4W6"/>
<evidence type="ECO:0000256" key="1">
    <source>
        <dbReference type="ARBA" id="ARBA00005234"/>
    </source>
</evidence>
<evidence type="ECO:0000256" key="5">
    <source>
        <dbReference type="ARBA" id="ARBA00022801"/>
    </source>
</evidence>
<feature type="compositionally biased region" description="Polar residues" evidence="6">
    <location>
        <begin position="416"/>
        <end position="428"/>
    </location>
</feature>
<dbReference type="GO" id="GO:0016926">
    <property type="term" value="P:protein desumoylation"/>
    <property type="evidence" value="ECO:0007669"/>
    <property type="project" value="TreeGrafter"/>
</dbReference>
<evidence type="ECO:0000256" key="3">
    <source>
        <dbReference type="ARBA" id="ARBA00022670"/>
    </source>
</evidence>
<dbReference type="GO" id="GO:0005634">
    <property type="term" value="C:nucleus"/>
    <property type="evidence" value="ECO:0007669"/>
    <property type="project" value="TreeGrafter"/>
</dbReference>
<dbReference type="InterPro" id="IPR003653">
    <property type="entry name" value="Peptidase_C48_C"/>
</dbReference>
<dbReference type="PROSITE" id="PS50600">
    <property type="entry name" value="ULP_PROTEASE"/>
    <property type="match status" value="1"/>
</dbReference>
<keyword evidence="9" id="KW-1185">Reference proteome</keyword>
<keyword evidence="4" id="KW-0833">Ubl conjugation pathway</keyword>
<evidence type="ECO:0000256" key="6">
    <source>
        <dbReference type="SAM" id="MobiDB-lite"/>
    </source>
</evidence>
<dbReference type="PANTHER" id="PTHR46896:SF3">
    <property type="entry name" value="FI06413P-RELATED"/>
    <property type="match status" value="1"/>
</dbReference>
<keyword evidence="5" id="KW-0378">Hydrolase</keyword>
<dbReference type="Proteomes" id="UP000887013">
    <property type="component" value="Unassembled WGS sequence"/>
</dbReference>
<dbReference type="GO" id="GO:0070139">
    <property type="term" value="F:SUMO-specific endopeptidase activity"/>
    <property type="evidence" value="ECO:0007669"/>
    <property type="project" value="TreeGrafter"/>
</dbReference>
<comment type="similarity">
    <text evidence="1">Belongs to the peptidase C48 family.</text>
</comment>
<dbReference type="Pfam" id="PF02902">
    <property type="entry name" value="Peptidase_C48"/>
    <property type="match status" value="1"/>
</dbReference>
<evidence type="ECO:0000313" key="8">
    <source>
        <dbReference type="EMBL" id="GFT78683.1"/>
    </source>
</evidence>
<proteinExistence type="inferred from homology"/>
<comment type="caution">
    <text evidence="8">The sequence shown here is derived from an EMBL/GenBank/DDBJ whole genome shotgun (WGS) entry which is preliminary data.</text>
</comment>
<dbReference type="OrthoDB" id="442460at2759"/>
<feature type="region of interest" description="Disordered" evidence="6">
    <location>
        <begin position="416"/>
        <end position="441"/>
    </location>
</feature>
<dbReference type="GO" id="GO:0006508">
    <property type="term" value="P:proteolysis"/>
    <property type="evidence" value="ECO:0007669"/>
    <property type="project" value="UniProtKB-KW"/>
</dbReference>
<gene>
    <name evidence="8" type="primary">SENP6_1</name>
    <name evidence="8" type="ORF">NPIL_522961</name>
</gene>
<dbReference type="Gene3D" id="3.40.395.10">
    <property type="entry name" value="Adenoviral Proteinase, Chain A"/>
    <property type="match status" value="1"/>
</dbReference>
<feature type="domain" description="Ubiquitin-like protease family profile" evidence="7">
    <location>
        <begin position="213"/>
        <end position="521"/>
    </location>
</feature>
<keyword evidence="2" id="KW-0597">Phosphoprotein</keyword>
<dbReference type="EMBL" id="BMAW01071602">
    <property type="protein sequence ID" value="GFT78683.1"/>
    <property type="molecule type" value="Genomic_DNA"/>
</dbReference>
<accession>A0A8X6U4W6</accession>
<evidence type="ECO:0000256" key="2">
    <source>
        <dbReference type="ARBA" id="ARBA00022553"/>
    </source>
</evidence>
<dbReference type="InterPro" id="IPR051947">
    <property type="entry name" value="Sentrin-specific_protease"/>
</dbReference>
<dbReference type="PANTHER" id="PTHR46896">
    <property type="entry name" value="SENTRIN-SPECIFIC PROTEASE"/>
    <property type="match status" value="1"/>
</dbReference>
<protein>
    <submittedName>
        <fullName evidence="8">Sentrin-specific protease 6</fullName>
    </submittedName>
</protein>
<dbReference type="SUPFAM" id="SSF54001">
    <property type="entry name" value="Cysteine proteinases"/>
    <property type="match status" value="1"/>
</dbReference>
<dbReference type="GO" id="GO:0005737">
    <property type="term" value="C:cytoplasm"/>
    <property type="evidence" value="ECO:0007669"/>
    <property type="project" value="TreeGrafter"/>
</dbReference>
<reference evidence="8" key="1">
    <citation type="submission" date="2020-08" db="EMBL/GenBank/DDBJ databases">
        <title>Multicomponent nature underlies the extraordinary mechanical properties of spider dragline silk.</title>
        <authorList>
            <person name="Kono N."/>
            <person name="Nakamura H."/>
            <person name="Mori M."/>
            <person name="Yoshida Y."/>
            <person name="Ohtoshi R."/>
            <person name="Malay A.D."/>
            <person name="Moran D.A.P."/>
            <person name="Tomita M."/>
            <person name="Numata K."/>
            <person name="Arakawa K."/>
        </authorList>
    </citation>
    <scope>NUCLEOTIDE SEQUENCE</scope>
</reference>
<evidence type="ECO:0000256" key="4">
    <source>
        <dbReference type="ARBA" id="ARBA00022786"/>
    </source>
</evidence>
<evidence type="ECO:0000259" key="7">
    <source>
        <dbReference type="PROSITE" id="PS50600"/>
    </source>
</evidence>
<dbReference type="InterPro" id="IPR038765">
    <property type="entry name" value="Papain-like_cys_pep_sf"/>
</dbReference>